<dbReference type="SMART" id="SM00028">
    <property type="entry name" value="TPR"/>
    <property type="match status" value="4"/>
</dbReference>
<dbReference type="GO" id="GO:0003677">
    <property type="term" value="F:DNA binding"/>
    <property type="evidence" value="ECO:0007669"/>
    <property type="project" value="UniProtKB-KW"/>
</dbReference>
<evidence type="ECO:0000256" key="1">
    <source>
        <dbReference type="ARBA" id="ARBA00004173"/>
    </source>
</evidence>
<name>A0A1A8GE43_9TELE</name>
<sequence>MALSLSGDDEEYESESEQQRAANRPKPKMGTSSTVKLPSNRSSSGARRRRTRCRKCEACLRTECGECHFCKDMKKFGGPGRMKQSCIMRQCIAPVLPHTAVCVVCKEAGKEDTLDDEDDKFNFMLMECSICNEIVHPNCLKVSDASGVVNDELPNCWECPKCNHAGKSGKALKQKRGPGFKYASNLPGSLLREQKPVKDEGDISSAAKRRPDREEMPRYRTEEMLHRPPPLLSPSSQIRPRPEDKLRKKRKLFDDDDDDDEEEEEEEEQLSMAFSLFRSDEDQTKEDEMILLLKKAKLSIHRGQLQAASSFFHQVLVLAHQTHNNQAIIYTYSQMANLAYVQGQLDGAEKLFKAAMNFMLVGGAPQDDNAIIEMSLKLATIYAEQNKLELAEHGFMFCTESLEAKLEKHKELPEEEKTEEQEALRKETRLLLGLCLDSRARYRASALRLTQAGQDYQNALDICRQEQGETHPQTLVLMSDLATILDLQGRHDEALVLVQHAVHLSQSVGHPDHHVLLGNMAGILLHTGQLEDSVRFYQEALGLARQAGDQEAMNHIKDGLKEVEKRRSQERYEKTEAAQQ</sequence>
<dbReference type="InterPro" id="IPR011011">
    <property type="entry name" value="Znf_FYVE_PHD"/>
</dbReference>
<dbReference type="CDD" id="cd15644">
    <property type="entry name" value="PHD_KDM2B"/>
    <property type="match status" value="1"/>
</dbReference>
<evidence type="ECO:0000256" key="13">
    <source>
        <dbReference type="SAM" id="MobiDB-lite"/>
    </source>
</evidence>
<feature type="compositionally biased region" description="Acidic residues" evidence="13">
    <location>
        <begin position="254"/>
        <end position="269"/>
    </location>
</feature>
<dbReference type="FunFam" id="3.30.40.10:FF:000020">
    <property type="entry name" value="lysine-specific demethylase 2B isoform X1"/>
    <property type="match status" value="1"/>
</dbReference>
<dbReference type="InterPro" id="IPR019734">
    <property type="entry name" value="TPR_rpt"/>
</dbReference>
<evidence type="ECO:0000256" key="5">
    <source>
        <dbReference type="ARBA" id="ARBA00022737"/>
    </source>
</evidence>
<dbReference type="Pfam" id="PF16866">
    <property type="entry name" value="PHD_4"/>
    <property type="match status" value="1"/>
</dbReference>
<evidence type="ECO:0000256" key="12">
    <source>
        <dbReference type="PROSITE-ProRule" id="PRU00509"/>
    </source>
</evidence>
<feature type="compositionally biased region" description="Basic and acidic residues" evidence="13">
    <location>
        <begin position="192"/>
        <end position="201"/>
    </location>
</feature>
<evidence type="ECO:0000256" key="4">
    <source>
        <dbReference type="ARBA" id="ARBA00022723"/>
    </source>
</evidence>
<dbReference type="InterPro" id="IPR019786">
    <property type="entry name" value="Zinc_finger_PHD-type_CS"/>
</dbReference>
<evidence type="ECO:0000256" key="6">
    <source>
        <dbReference type="ARBA" id="ARBA00022771"/>
    </source>
</evidence>
<dbReference type="SUPFAM" id="SSF48452">
    <property type="entry name" value="TPR-like"/>
    <property type="match status" value="2"/>
</dbReference>
<keyword evidence="6 12" id="KW-0863">Zinc-finger</keyword>
<dbReference type="AlphaFoldDB" id="A0A1A8GE43"/>
<dbReference type="PROSITE" id="PS51058">
    <property type="entry name" value="ZF_CXXC"/>
    <property type="match status" value="1"/>
</dbReference>
<evidence type="ECO:0000256" key="10">
    <source>
        <dbReference type="ARBA" id="ARBA00023125"/>
    </source>
</evidence>
<dbReference type="GO" id="GO:0005743">
    <property type="term" value="C:mitochondrial inner membrane"/>
    <property type="evidence" value="ECO:0007669"/>
    <property type="project" value="TreeGrafter"/>
</dbReference>
<dbReference type="PANTHER" id="PTHR13143:SF6">
    <property type="entry name" value="TETRATRICOPEPTIDE REPEAT PROTEIN 19, MITOCHONDRIAL"/>
    <property type="match status" value="1"/>
</dbReference>
<dbReference type="InterPro" id="IPR002857">
    <property type="entry name" value="Znf_CXXC"/>
</dbReference>
<keyword evidence="8" id="KW-0862">Zinc</keyword>
<comment type="similarity">
    <text evidence="2">Belongs to the TTC19 family.</text>
</comment>
<dbReference type="GO" id="GO:0034551">
    <property type="term" value="P:mitochondrial respiratory chain complex III assembly"/>
    <property type="evidence" value="ECO:0007669"/>
    <property type="project" value="InterPro"/>
</dbReference>
<reference evidence="16" key="1">
    <citation type="submission" date="2016-05" db="EMBL/GenBank/DDBJ databases">
        <authorList>
            <person name="Lavstsen T."/>
            <person name="Jespersen J.S."/>
        </authorList>
    </citation>
    <scope>NUCLEOTIDE SEQUENCE</scope>
    <source>
        <tissue evidence="16">Brain</tissue>
    </source>
</reference>
<evidence type="ECO:0000259" key="14">
    <source>
        <dbReference type="PROSITE" id="PS50016"/>
    </source>
</evidence>
<dbReference type="PANTHER" id="PTHR13143">
    <property type="entry name" value="TETRATRICOPEPTIDE REPEAT PROTEIN 19"/>
    <property type="match status" value="1"/>
</dbReference>
<evidence type="ECO:0000256" key="9">
    <source>
        <dbReference type="ARBA" id="ARBA00022946"/>
    </source>
</evidence>
<feature type="region of interest" description="Disordered" evidence="13">
    <location>
        <begin position="167"/>
        <end position="270"/>
    </location>
</feature>
<protein>
    <submittedName>
        <fullName evidence="16">Tetratricopeptide repeat domain 19</fullName>
    </submittedName>
</protein>
<keyword evidence="4" id="KW-0479">Metal-binding</keyword>
<dbReference type="EMBL" id="HAEC01001229">
    <property type="protein sequence ID" value="SBQ69306.1"/>
    <property type="molecule type" value="Transcribed_RNA"/>
</dbReference>
<feature type="compositionally biased region" description="Acidic residues" evidence="13">
    <location>
        <begin position="7"/>
        <end position="16"/>
    </location>
</feature>
<comment type="subcellular location">
    <subcellularLocation>
        <location evidence="1">Mitochondrion</location>
    </subcellularLocation>
</comment>
<dbReference type="Pfam" id="PF02008">
    <property type="entry name" value="zf-CXXC"/>
    <property type="match status" value="1"/>
</dbReference>
<feature type="compositionally biased region" description="Basic and acidic residues" evidence="13">
    <location>
        <begin position="209"/>
        <end position="226"/>
    </location>
</feature>
<accession>A0A1A8GE43</accession>
<keyword evidence="10" id="KW-0238">DNA-binding</keyword>
<dbReference type="InterPro" id="IPR019787">
    <property type="entry name" value="Znf_PHD-finger"/>
</dbReference>
<keyword evidence="11" id="KW-0496">Mitochondrion</keyword>
<evidence type="ECO:0000256" key="11">
    <source>
        <dbReference type="ARBA" id="ARBA00023128"/>
    </source>
</evidence>
<dbReference type="InterPro" id="IPR001965">
    <property type="entry name" value="Znf_PHD"/>
</dbReference>
<dbReference type="InterPro" id="IPR011990">
    <property type="entry name" value="TPR-like_helical_dom_sf"/>
</dbReference>
<dbReference type="GO" id="GO:0008270">
    <property type="term" value="F:zinc ion binding"/>
    <property type="evidence" value="ECO:0007669"/>
    <property type="project" value="UniProtKB-KW"/>
</dbReference>
<dbReference type="InterPro" id="IPR013083">
    <property type="entry name" value="Znf_RING/FYVE/PHD"/>
</dbReference>
<dbReference type="Gene3D" id="3.30.40.10">
    <property type="entry name" value="Zinc/RING finger domain, C3HC4 (zinc finger)"/>
    <property type="match status" value="1"/>
</dbReference>
<evidence type="ECO:0000313" key="16">
    <source>
        <dbReference type="EMBL" id="SBQ69306.1"/>
    </source>
</evidence>
<dbReference type="Pfam" id="PF13424">
    <property type="entry name" value="TPR_12"/>
    <property type="match status" value="1"/>
</dbReference>
<feature type="domain" description="PHD-type" evidence="14">
    <location>
        <begin position="99"/>
        <end position="165"/>
    </location>
</feature>
<dbReference type="InterPro" id="IPR040395">
    <property type="entry name" value="TTC19"/>
</dbReference>
<evidence type="ECO:0000256" key="3">
    <source>
        <dbReference type="ARBA" id="ARBA00022614"/>
    </source>
</evidence>
<dbReference type="SMART" id="SM00249">
    <property type="entry name" value="PHD"/>
    <property type="match status" value="1"/>
</dbReference>
<dbReference type="PROSITE" id="PS50016">
    <property type="entry name" value="ZF_PHD_2"/>
    <property type="match status" value="1"/>
</dbReference>
<evidence type="ECO:0000256" key="8">
    <source>
        <dbReference type="ARBA" id="ARBA00022833"/>
    </source>
</evidence>
<evidence type="ECO:0000259" key="15">
    <source>
        <dbReference type="PROSITE" id="PS51058"/>
    </source>
</evidence>
<organism evidence="16">
    <name type="scientific">Nothobranchius korthausae</name>
    <dbReference type="NCBI Taxonomy" id="1143690"/>
    <lineage>
        <taxon>Eukaryota</taxon>
        <taxon>Metazoa</taxon>
        <taxon>Chordata</taxon>
        <taxon>Craniata</taxon>
        <taxon>Vertebrata</taxon>
        <taxon>Euteleostomi</taxon>
        <taxon>Actinopterygii</taxon>
        <taxon>Neopterygii</taxon>
        <taxon>Teleostei</taxon>
        <taxon>Neoteleostei</taxon>
        <taxon>Acanthomorphata</taxon>
        <taxon>Ovalentaria</taxon>
        <taxon>Atherinomorphae</taxon>
        <taxon>Cyprinodontiformes</taxon>
        <taxon>Nothobranchiidae</taxon>
        <taxon>Nothobranchius</taxon>
    </lineage>
</organism>
<keyword evidence="3" id="KW-0433">Leucine-rich repeat</keyword>
<dbReference type="Gene3D" id="1.25.40.10">
    <property type="entry name" value="Tetratricopeptide repeat domain"/>
    <property type="match status" value="2"/>
</dbReference>
<feature type="region of interest" description="Disordered" evidence="13">
    <location>
        <begin position="1"/>
        <end position="46"/>
    </location>
</feature>
<feature type="domain" description="CXXC-type" evidence="15">
    <location>
        <begin position="46"/>
        <end position="92"/>
    </location>
</feature>
<keyword evidence="9" id="KW-0809">Transit peptide</keyword>
<proteinExistence type="inferred from homology"/>
<reference evidence="16" key="2">
    <citation type="submission" date="2016-06" db="EMBL/GenBank/DDBJ databases">
        <title>The genome of a short-lived fish provides insights into sex chromosome evolution and the genetic control of aging.</title>
        <authorList>
            <person name="Reichwald K."/>
            <person name="Felder M."/>
            <person name="Petzold A."/>
            <person name="Koch P."/>
            <person name="Groth M."/>
            <person name="Platzer M."/>
        </authorList>
    </citation>
    <scope>NUCLEOTIDE SEQUENCE</scope>
    <source>
        <tissue evidence="16">Brain</tissue>
    </source>
</reference>
<dbReference type="PROSITE" id="PS01359">
    <property type="entry name" value="ZF_PHD_1"/>
    <property type="match status" value="1"/>
</dbReference>
<keyword evidence="7" id="KW-0802">TPR repeat</keyword>
<keyword evidence="5" id="KW-0677">Repeat</keyword>
<evidence type="ECO:0000256" key="7">
    <source>
        <dbReference type="ARBA" id="ARBA00022803"/>
    </source>
</evidence>
<gene>
    <name evidence="16" type="primary">TTC19</name>
</gene>
<evidence type="ECO:0000256" key="2">
    <source>
        <dbReference type="ARBA" id="ARBA00008219"/>
    </source>
</evidence>
<dbReference type="SUPFAM" id="SSF57903">
    <property type="entry name" value="FYVE/PHD zinc finger"/>
    <property type="match status" value="1"/>
</dbReference>